<keyword evidence="2" id="KW-1185">Reference proteome</keyword>
<evidence type="ECO:0000313" key="2">
    <source>
        <dbReference type="Proteomes" id="UP001497535"/>
    </source>
</evidence>
<dbReference type="Proteomes" id="UP001497535">
    <property type="component" value="Unassembled WGS sequence"/>
</dbReference>
<dbReference type="EMBL" id="CAVMJV010000077">
    <property type="protein sequence ID" value="CAK5089365.1"/>
    <property type="molecule type" value="Genomic_DNA"/>
</dbReference>
<reference evidence="1" key="1">
    <citation type="submission" date="2023-11" db="EMBL/GenBank/DDBJ databases">
        <authorList>
            <person name="Poullet M."/>
        </authorList>
    </citation>
    <scope>NUCLEOTIDE SEQUENCE</scope>
    <source>
        <strain evidence="1">E1834</strain>
    </source>
</reference>
<protein>
    <submittedName>
        <fullName evidence="1">Uncharacterized protein</fullName>
    </submittedName>
</protein>
<evidence type="ECO:0000313" key="1">
    <source>
        <dbReference type="EMBL" id="CAK5089365.1"/>
    </source>
</evidence>
<organism evidence="1 2">
    <name type="scientific">Meloidogyne enterolobii</name>
    <name type="common">Root-knot nematode worm</name>
    <name type="synonym">Meloidogyne mayaguensis</name>
    <dbReference type="NCBI Taxonomy" id="390850"/>
    <lineage>
        <taxon>Eukaryota</taxon>
        <taxon>Metazoa</taxon>
        <taxon>Ecdysozoa</taxon>
        <taxon>Nematoda</taxon>
        <taxon>Chromadorea</taxon>
        <taxon>Rhabditida</taxon>
        <taxon>Tylenchina</taxon>
        <taxon>Tylenchomorpha</taxon>
        <taxon>Tylenchoidea</taxon>
        <taxon>Meloidogynidae</taxon>
        <taxon>Meloidogyninae</taxon>
        <taxon>Meloidogyne</taxon>
    </lineage>
</organism>
<comment type="caution">
    <text evidence="1">The sequence shown here is derived from an EMBL/GenBank/DDBJ whole genome shotgun (WGS) entry which is preliminary data.</text>
</comment>
<proteinExistence type="predicted"/>
<gene>
    <name evidence="1" type="ORF">MENTE1834_LOCUS37077</name>
</gene>
<sequence>MAIYEKIFNLFKLHINDDCDKDTTRKLLSPILMFMDLYEKERTADLIHEIFQQACVEFQWFYWTSDEYYGGVGEWREFPPVCISQLNKAVREKKTSVQVFTNIDSFVNKHQVRIKLFKNFYFRLFFHNVTM</sequence>
<name>A0ACB1AH79_MELEN</name>
<accession>A0ACB1AH79</accession>